<dbReference type="InterPro" id="IPR013424">
    <property type="entry name" value="Ice-binding_C"/>
</dbReference>
<evidence type="ECO:0000313" key="3">
    <source>
        <dbReference type="EMBL" id="MBB5351738.1"/>
    </source>
</evidence>
<dbReference type="EMBL" id="JACHFD010000008">
    <property type="protein sequence ID" value="MBB5351738.1"/>
    <property type="molecule type" value="Genomic_DNA"/>
</dbReference>
<accession>A0A840VAM7</accession>
<protein>
    <recommendedName>
        <fullName evidence="2">Ice-binding protein C-terminal domain-containing protein</fullName>
    </recommendedName>
</protein>
<evidence type="ECO:0000313" key="4">
    <source>
        <dbReference type="Proteomes" id="UP000557717"/>
    </source>
</evidence>
<sequence>MKTRSIKLSLLAITALTGGALGQTTTWFYGSGNNSANYSVTADNYSSLGSGWQDGWASQLTGTTGYDTVSIQTNAPQMFGTQQAGILYGFDGTGLNSAQVSTAMLYLRQDYSSTSQTWTIYGLATGNTGWDSSNMTWADLDTSSATDWTGDTLVGSLGSTYGTFSTTGLDVDTNISVDITDAFKAYLDGSISGIAFMQNANGTTLNGGDRRLIVFSDENLTSSNLPGLLVTQVPEPSTAILGLLGSLALLRRRR</sequence>
<feature type="chain" id="PRO_5033013087" description="Ice-binding protein C-terminal domain-containing protein" evidence="1">
    <location>
        <begin position="23"/>
        <end position="254"/>
    </location>
</feature>
<gene>
    <name evidence="3" type="ORF">HNR46_001977</name>
</gene>
<dbReference type="AlphaFoldDB" id="A0A840VAM7"/>
<evidence type="ECO:0000256" key="1">
    <source>
        <dbReference type="SAM" id="SignalP"/>
    </source>
</evidence>
<comment type="caution">
    <text evidence="3">The sequence shown here is derived from an EMBL/GenBank/DDBJ whole genome shotgun (WGS) entry which is preliminary data.</text>
</comment>
<dbReference type="Proteomes" id="UP000557717">
    <property type="component" value="Unassembled WGS sequence"/>
</dbReference>
<dbReference type="RefSeq" id="WP_184018162.1">
    <property type="nucleotide sequence ID" value="NZ_JACHFD010000008.1"/>
</dbReference>
<keyword evidence="4" id="KW-1185">Reference proteome</keyword>
<dbReference type="Pfam" id="PF07589">
    <property type="entry name" value="PEP-CTERM"/>
    <property type="match status" value="1"/>
</dbReference>
<name>A0A840VAM7_9BACT</name>
<dbReference type="NCBIfam" id="NF033679">
    <property type="entry name" value="DNRLRE_dom"/>
    <property type="match status" value="1"/>
</dbReference>
<feature type="domain" description="Ice-binding protein C-terminal" evidence="2">
    <location>
        <begin position="232"/>
        <end position="254"/>
    </location>
</feature>
<keyword evidence="1" id="KW-0732">Signal</keyword>
<evidence type="ECO:0000259" key="2">
    <source>
        <dbReference type="Pfam" id="PF07589"/>
    </source>
</evidence>
<proteinExistence type="predicted"/>
<organism evidence="3 4">
    <name type="scientific">Haloferula luteola</name>
    <dbReference type="NCBI Taxonomy" id="595692"/>
    <lineage>
        <taxon>Bacteria</taxon>
        <taxon>Pseudomonadati</taxon>
        <taxon>Verrucomicrobiota</taxon>
        <taxon>Verrucomicrobiia</taxon>
        <taxon>Verrucomicrobiales</taxon>
        <taxon>Verrucomicrobiaceae</taxon>
        <taxon>Haloferula</taxon>
    </lineage>
</organism>
<feature type="signal peptide" evidence="1">
    <location>
        <begin position="1"/>
        <end position="22"/>
    </location>
</feature>
<reference evidence="3 4" key="1">
    <citation type="submission" date="2020-08" db="EMBL/GenBank/DDBJ databases">
        <title>Genomic Encyclopedia of Type Strains, Phase IV (KMG-IV): sequencing the most valuable type-strain genomes for metagenomic binning, comparative biology and taxonomic classification.</title>
        <authorList>
            <person name="Goeker M."/>
        </authorList>
    </citation>
    <scope>NUCLEOTIDE SEQUENCE [LARGE SCALE GENOMIC DNA]</scope>
    <source>
        <strain evidence="3 4">YC6886</strain>
    </source>
</reference>